<feature type="domain" description="PRC-barrel" evidence="1">
    <location>
        <begin position="115"/>
        <end position="189"/>
    </location>
</feature>
<feature type="domain" description="PRC-barrel" evidence="1">
    <location>
        <begin position="37"/>
        <end position="83"/>
    </location>
</feature>
<dbReference type="EMBL" id="LT838272">
    <property type="protein sequence ID" value="SMB98822.1"/>
    <property type="molecule type" value="Genomic_DNA"/>
</dbReference>
<dbReference type="AlphaFoldDB" id="A0A1W1VZL4"/>
<evidence type="ECO:0000259" key="1">
    <source>
        <dbReference type="Pfam" id="PF05239"/>
    </source>
</evidence>
<organism evidence="2 3">
    <name type="scientific">Thermanaeromonas toyohensis ToBE</name>
    <dbReference type="NCBI Taxonomy" id="698762"/>
    <lineage>
        <taxon>Bacteria</taxon>
        <taxon>Bacillati</taxon>
        <taxon>Bacillota</taxon>
        <taxon>Clostridia</taxon>
        <taxon>Neomoorellales</taxon>
        <taxon>Neomoorellaceae</taxon>
        <taxon>Thermanaeromonas</taxon>
    </lineage>
</organism>
<sequence>METPSPVDFGGEEISVCFLVLQVIIWPGRRRCAILVKGRELMGLPVINLAGEELGRVQDLAWEEGNLYLRGILISPVGLFTGPRFLELTEIQTCGPDALTINKNQALSNGLPEGSLRWADFRGKRVLDTTGKELGILEDVEIEWPSGRVVKLEVSKGLVEDLLNGRQLVDIEGNSVTWGPDVVLINVREKIKPG</sequence>
<evidence type="ECO:0000313" key="3">
    <source>
        <dbReference type="Proteomes" id="UP000192569"/>
    </source>
</evidence>
<reference evidence="2 3" key="1">
    <citation type="submission" date="2017-04" db="EMBL/GenBank/DDBJ databases">
        <authorList>
            <person name="Afonso C.L."/>
            <person name="Miller P.J."/>
            <person name="Scott M.A."/>
            <person name="Spackman E."/>
            <person name="Goraichik I."/>
            <person name="Dimitrov K.M."/>
            <person name="Suarez D.L."/>
            <person name="Swayne D.E."/>
        </authorList>
    </citation>
    <scope>NUCLEOTIDE SEQUENCE [LARGE SCALE GENOMIC DNA]</scope>
    <source>
        <strain evidence="2 3">ToBE</strain>
    </source>
</reference>
<gene>
    <name evidence="2" type="ORF">SAMN00808754_2570</name>
</gene>
<dbReference type="SUPFAM" id="SSF50346">
    <property type="entry name" value="PRC-barrel domain"/>
    <property type="match status" value="2"/>
</dbReference>
<dbReference type="Gene3D" id="2.30.30.240">
    <property type="entry name" value="PRC-barrel domain"/>
    <property type="match status" value="2"/>
</dbReference>
<dbReference type="Proteomes" id="UP000192569">
    <property type="component" value="Chromosome I"/>
</dbReference>
<name>A0A1W1VZL4_9FIRM</name>
<dbReference type="STRING" id="698762.SAMN00808754_2570"/>
<accession>A0A1W1VZL4</accession>
<proteinExistence type="predicted"/>
<dbReference type="Pfam" id="PF05239">
    <property type="entry name" value="PRC"/>
    <property type="match status" value="2"/>
</dbReference>
<dbReference type="InterPro" id="IPR011033">
    <property type="entry name" value="PRC_barrel-like_sf"/>
</dbReference>
<dbReference type="InterPro" id="IPR027275">
    <property type="entry name" value="PRC-brl_dom"/>
</dbReference>
<evidence type="ECO:0000313" key="2">
    <source>
        <dbReference type="EMBL" id="SMB98822.1"/>
    </source>
</evidence>
<protein>
    <submittedName>
        <fullName evidence="2">Uncharacterized protein YrrD, contains PRC-barrel domain</fullName>
    </submittedName>
</protein>
<keyword evidence="3" id="KW-1185">Reference proteome</keyword>